<dbReference type="EMBL" id="SDMP01000001">
    <property type="protein sequence ID" value="RYR77568.1"/>
    <property type="molecule type" value="Genomic_DNA"/>
</dbReference>
<keyword evidence="3" id="KW-1185">Reference proteome</keyword>
<comment type="caution">
    <text evidence="2">The sequence shown here is derived from an EMBL/GenBank/DDBJ whole genome shotgun (WGS) entry which is preliminary data.</text>
</comment>
<keyword evidence="1" id="KW-1133">Transmembrane helix</keyword>
<dbReference type="GO" id="GO:0019005">
    <property type="term" value="C:SCF ubiquitin ligase complex"/>
    <property type="evidence" value="ECO:0007669"/>
    <property type="project" value="TreeGrafter"/>
</dbReference>
<evidence type="ECO:0000313" key="2">
    <source>
        <dbReference type="EMBL" id="RYR77568.1"/>
    </source>
</evidence>
<dbReference type="PANTHER" id="PTHR13318">
    <property type="entry name" value="PARTNER OF PAIRED, ISOFORM B-RELATED"/>
    <property type="match status" value="1"/>
</dbReference>
<sequence length="255" mass="27331">MAAVGENCKALKKLSCALCVLGIKGINAVVSRCHGLEELSVKRLCGTHDGEEAVGSGTTLVTSVCLKEIVNGQSLAPLMIGSKRFRSLKVIGCLGDWDDTLEKIGNLHAALVDVHLEKIQVSNVGLVGLCLSLDTLHIVKIVECSNVGLNLLAENCRMLKKFHGDGWRTNRIGNDGLISVAKHCINLQELTLIGIYPTSSSLEAIASKCKALERLALCGLMLHSRSFALRGAIYPMWGLKLLLMVAPISLSFLSS</sequence>
<organism evidence="2 3">
    <name type="scientific">Arachis hypogaea</name>
    <name type="common">Peanut</name>
    <dbReference type="NCBI Taxonomy" id="3818"/>
    <lineage>
        <taxon>Eukaryota</taxon>
        <taxon>Viridiplantae</taxon>
        <taxon>Streptophyta</taxon>
        <taxon>Embryophyta</taxon>
        <taxon>Tracheophyta</taxon>
        <taxon>Spermatophyta</taxon>
        <taxon>Magnoliopsida</taxon>
        <taxon>eudicotyledons</taxon>
        <taxon>Gunneridae</taxon>
        <taxon>Pentapetalae</taxon>
        <taxon>rosids</taxon>
        <taxon>fabids</taxon>
        <taxon>Fabales</taxon>
        <taxon>Fabaceae</taxon>
        <taxon>Papilionoideae</taxon>
        <taxon>50 kb inversion clade</taxon>
        <taxon>dalbergioids sensu lato</taxon>
        <taxon>Dalbergieae</taxon>
        <taxon>Pterocarpus clade</taxon>
        <taxon>Arachis</taxon>
    </lineage>
</organism>
<dbReference type="Proteomes" id="UP000289738">
    <property type="component" value="Chromosome A01"/>
</dbReference>
<proteinExistence type="predicted"/>
<name>A0A445EQ20_ARAHY</name>
<dbReference type="InterPro" id="IPR032675">
    <property type="entry name" value="LRR_dom_sf"/>
</dbReference>
<keyword evidence="1" id="KW-0472">Membrane</keyword>
<evidence type="ECO:0000256" key="1">
    <source>
        <dbReference type="SAM" id="Phobius"/>
    </source>
</evidence>
<keyword evidence="1" id="KW-0812">Transmembrane</keyword>
<accession>A0A445EQ20</accession>
<gene>
    <name evidence="2" type="ORF">Ahy_A01g002092</name>
</gene>
<protein>
    <recommendedName>
        <fullName evidence="4">F-box protein</fullName>
    </recommendedName>
</protein>
<feature type="transmembrane region" description="Helical" evidence="1">
    <location>
        <begin position="231"/>
        <end position="253"/>
    </location>
</feature>
<evidence type="ECO:0000313" key="3">
    <source>
        <dbReference type="Proteomes" id="UP000289738"/>
    </source>
</evidence>
<dbReference type="PANTHER" id="PTHR13318:SF76">
    <property type="entry name" value="F-BOX PROTEIN SKIP2"/>
    <property type="match status" value="1"/>
</dbReference>
<reference evidence="2 3" key="1">
    <citation type="submission" date="2019-01" db="EMBL/GenBank/DDBJ databases">
        <title>Sequencing of cultivated peanut Arachis hypogaea provides insights into genome evolution and oil improvement.</title>
        <authorList>
            <person name="Chen X."/>
        </authorList>
    </citation>
    <scope>NUCLEOTIDE SEQUENCE [LARGE SCALE GENOMIC DNA]</scope>
    <source>
        <strain evidence="3">cv. Fuhuasheng</strain>
        <tissue evidence="2">Leaves</tissue>
    </source>
</reference>
<dbReference type="STRING" id="3818.A0A445EQ20"/>
<dbReference type="GO" id="GO:0031146">
    <property type="term" value="P:SCF-dependent proteasomal ubiquitin-dependent protein catabolic process"/>
    <property type="evidence" value="ECO:0007669"/>
    <property type="project" value="TreeGrafter"/>
</dbReference>
<dbReference type="SUPFAM" id="SSF52047">
    <property type="entry name" value="RNI-like"/>
    <property type="match status" value="1"/>
</dbReference>
<evidence type="ECO:0008006" key="4">
    <source>
        <dbReference type="Google" id="ProtNLM"/>
    </source>
</evidence>
<dbReference type="Gene3D" id="3.80.10.10">
    <property type="entry name" value="Ribonuclease Inhibitor"/>
    <property type="match status" value="1"/>
</dbReference>
<dbReference type="AlphaFoldDB" id="A0A445EQ20"/>